<evidence type="ECO:0000256" key="1">
    <source>
        <dbReference type="SAM" id="MobiDB-lite"/>
    </source>
</evidence>
<dbReference type="EMBL" id="WMZR01000013">
    <property type="protein sequence ID" value="MTS52023.1"/>
    <property type="molecule type" value="Genomic_DNA"/>
</dbReference>
<protein>
    <submittedName>
        <fullName evidence="2">Uncharacterized protein</fullName>
    </submittedName>
</protein>
<dbReference type="RefSeq" id="WP_155201412.1">
    <property type="nucleotide sequence ID" value="NZ_JBBNKJ010000009.1"/>
</dbReference>
<reference evidence="2 3" key="1">
    <citation type="journal article" date="2019" name="Nat. Med.">
        <title>A library of human gut bacterial isolates paired with longitudinal multiomics data enables mechanistic microbiome research.</title>
        <authorList>
            <person name="Poyet M."/>
            <person name="Groussin M."/>
            <person name="Gibbons S.M."/>
            <person name="Avila-Pacheco J."/>
            <person name="Jiang X."/>
            <person name="Kearney S.M."/>
            <person name="Perrotta A.R."/>
            <person name="Berdy B."/>
            <person name="Zhao S."/>
            <person name="Lieberman T.D."/>
            <person name="Swanson P.K."/>
            <person name="Smith M."/>
            <person name="Roesemann S."/>
            <person name="Alexander J.E."/>
            <person name="Rich S.A."/>
            <person name="Livny J."/>
            <person name="Vlamakis H."/>
            <person name="Clish C."/>
            <person name="Bullock K."/>
            <person name="Deik A."/>
            <person name="Scott J."/>
            <person name="Pierce K.A."/>
            <person name="Xavier R.J."/>
            <person name="Alm E.J."/>
        </authorList>
    </citation>
    <scope>NUCLEOTIDE SEQUENCE [LARGE SCALE GENOMIC DNA]</scope>
    <source>
        <strain evidence="2 3">BIOML-A7</strain>
    </source>
</reference>
<feature type="region of interest" description="Disordered" evidence="1">
    <location>
        <begin position="95"/>
        <end position="122"/>
    </location>
</feature>
<proteinExistence type="predicted"/>
<evidence type="ECO:0000313" key="2">
    <source>
        <dbReference type="EMBL" id="MTS52023.1"/>
    </source>
</evidence>
<comment type="caution">
    <text evidence="2">The sequence shown here is derived from an EMBL/GenBank/DDBJ whole genome shotgun (WGS) entry which is preliminary data.</text>
</comment>
<gene>
    <name evidence="2" type="ORF">GMD52_10765</name>
</gene>
<evidence type="ECO:0000313" key="3">
    <source>
        <dbReference type="Proteomes" id="UP000449193"/>
    </source>
</evidence>
<feature type="compositionally biased region" description="Basic and acidic residues" evidence="1">
    <location>
        <begin position="109"/>
        <end position="122"/>
    </location>
</feature>
<dbReference type="Proteomes" id="UP000449193">
    <property type="component" value="Unassembled WGS sequence"/>
</dbReference>
<sequence>MDFFKIIYNLMHGEYILEEYRVPLSHIVRHEFRPGSKASRIWQRAGDARERIARRLGTDDEDPDLLAMVESYEELQEYMCRRCYEYGRLCLRPARRGGQKGKAPVAQRRAPEPNEKSRSCAR</sequence>
<name>A0A6I3Q8N9_9FIRM</name>
<dbReference type="AlphaFoldDB" id="A0A6I3Q8N9"/>
<organism evidence="2 3">
    <name type="scientific">Ruthenibacterium lactatiformans</name>
    <dbReference type="NCBI Taxonomy" id="1550024"/>
    <lineage>
        <taxon>Bacteria</taxon>
        <taxon>Bacillati</taxon>
        <taxon>Bacillota</taxon>
        <taxon>Clostridia</taxon>
        <taxon>Eubacteriales</taxon>
        <taxon>Oscillospiraceae</taxon>
        <taxon>Ruthenibacterium</taxon>
    </lineage>
</organism>
<accession>A0A6I3Q8N9</accession>